<dbReference type="GO" id="GO:0003678">
    <property type="term" value="F:DNA helicase activity"/>
    <property type="evidence" value="ECO:0007669"/>
    <property type="project" value="TreeGrafter"/>
</dbReference>
<dbReference type="SUPFAM" id="SSF141259">
    <property type="entry name" value="CarD-like"/>
    <property type="match status" value="1"/>
</dbReference>
<accession>A0A523YMM9</accession>
<sequence length="1073" mass="124002">MARNKLEVCLQKIKQGIIPYWLYGLTQEAKFYVVALLSKELKVPFLLVLPSESEAENTYQDLLSLLPSDGKISLFPSQEKDQTGKRLRILHQLRKEDNILVVSSLDALRQKVPEASSLDEDCFLVKRGKTVNRDTLIKHLTEGGYEFFPLVQEKGDYSFRGGIVDFYSPLYLRPIRIELFGDTVESIREFNPETQSSVGKKREVVLSSKDELALSKKTDARLYSLFEAFPSFAIILDEPGEIQDRLEKWANPEHKILKPILESPHLYLSTLARKTSWMKPRESMSVSCSCLPSYQGHFDLLIQDIKSWRKRKYKIVLLTPNRGQGERLKELFEEKDLEIPLKEKFSVSEDFPPLLISLGDLRRGFVFHEVKQVLITDEDIFKRYRERRQRWVGEEEKKIERWTELRGGDYVVHIDHGIGKFSGIKTLKLQGRKCDYFQVDYKGTDRLYIPLDQLDRLHKYMGDSDHPPPIYSLEGGQWRLTKRRIRKAARDLVSSLLRLYSIRKVIPGYHFSPDTDWQLEFEASFPYQETPDQLRATHEVKQDMESPSPMDRLVCGDAGYGKTEVAMRAAFKVVMDNKQVAMLVPTTILAEQHHRTFRERIAAYPIRIEMLSRFQGLKEQKDIIAELKNGGVDIVIGTHRLIQKDIEFKDLGLVIIDEEQRFGVIQKKRLRELRSSVDVLTLSATPIPRSLYMSLMGVRSMSMIVTPPKERLNVETQVAEYNEELIRGAIIEELGRKGQVFYLYNRIEGIYRVAEKIKALVPQIKVAVAHGRMPSRELEKVIRDFLERRYNVLTCTTIIESGIDMPNVNTLIVEGAEQFGLADLYQLRGRVGRGRLRGHAYFLFTPAKSLTHEARKRLEVINQFKEPGSGFRISMQDLEIRGAGNLLGREQHGHIAAVGFTLYSELLSEEIKKLRGEKVKPSLPISLDLKVEARIPSSYVPYQEQRFELYRRIGEIRNHEEILKLKEELRDRYGPLPAETKNLLSLLRIKLIAKELGIVCLRNKGSKIWTTFSPFTPLNQDSREKIQRKLSPEVQSFPLDERNLIISKKGEGKELLVSLEKILQRLKDVLYSE</sequence>
<dbReference type="GO" id="GO:0005737">
    <property type="term" value="C:cytoplasm"/>
    <property type="evidence" value="ECO:0007669"/>
    <property type="project" value="UniProtKB-SubCell"/>
</dbReference>
<dbReference type="GO" id="GO:0000716">
    <property type="term" value="P:transcription-coupled nucleotide-excision repair, DNA damage recognition"/>
    <property type="evidence" value="ECO:0007669"/>
    <property type="project" value="UniProtKB-UniRule"/>
</dbReference>
<dbReference type="InterPro" id="IPR005118">
    <property type="entry name" value="TRCF_C"/>
</dbReference>
<dbReference type="InterPro" id="IPR011545">
    <property type="entry name" value="DEAD/DEAH_box_helicase_dom"/>
</dbReference>
<dbReference type="GO" id="GO:0006355">
    <property type="term" value="P:regulation of DNA-templated transcription"/>
    <property type="evidence" value="ECO:0007669"/>
    <property type="project" value="UniProtKB-UniRule"/>
</dbReference>
<evidence type="ECO:0000256" key="5">
    <source>
        <dbReference type="ARBA" id="ARBA00022806"/>
    </source>
</evidence>
<reference evidence="12 13" key="1">
    <citation type="submission" date="2019-03" db="EMBL/GenBank/DDBJ databases">
        <title>Metabolic potential of uncultured bacteria and archaea associated with petroleum seepage in deep-sea sediments.</title>
        <authorList>
            <person name="Dong X."/>
            <person name="Hubert C."/>
        </authorList>
    </citation>
    <scope>NUCLEOTIDE SEQUENCE [LARGE SCALE GENOMIC DNA]</scope>
    <source>
        <strain evidence="12">E29_bin28</strain>
    </source>
</reference>
<keyword evidence="1 9" id="KW-0963">Cytoplasm</keyword>
<dbReference type="PROSITE" id="PS51194">
    <property type="entry name" value="HELICASE_CTER"/>
    <property type="match status" value="1"/>
</dbReference>
<dbReference type="SMART" id="SM00487">
    <property type="entry name" value="DEXDc"/>
    <property type="match status" value="1"/>
</dbReference>
<dbReference type="SUPFAM" id="SSF143517">
    <property type="entry name" value="TRCF domain-like"/>
    <property type="match status" value="1"/>
</dbReference>
<dbReference type="InterPro" id="IPR014001">
    <property type="entry name" value="Helicase_ATP-bd"/>
</dbReference>
<keyword evidence="3 9" id="KW-0227">DNA damage</keyword>
<evidence type="ECO:0000256" key="1">
    <source>
        <dbReference type="ARBA" id="ARBA00022490"/>
    </source>
</evidence>
<evidence type="ECO:0000256" key="2">
    <source>
        <dbReference type="ARBA" id="ARBA00022741"/>
    </source>
</evidence>
<dbReference type="Gene3D" id="2.40.10.170">
    <property type="match status" value="1"/>
</dbReference>
<organism evidence="12 13">
    <name type="scientific">Aerophobetes bacterium</name>
    <dbReference type="NCBI Taxonomy" id="2030807"/>
    <lineage>
        <taxon>Bacteria</taxon>
        <taxon>Candidatus Aerophobota</taxon>
    </lineage>
</organism>
<dbReference type="SUPFAM" id="SSF52540">
    <property type="entry name" value="P-loop containing nucleoside triphosphate hydrolases"/>
    <property type="match status" value="4"/>
</dbReference>
<dbReference type="GO" id="GO:0016787">
    <property type="term" value="F:hydrolase activity"/>
    <property type="evidence" value="ECO:0007669"/>
    <property type="project" value="UniProtKB-KW"/>
</dbReference>
<dbReference type="GO" id="GO:0003684">
    <property type="term" value="F:damaged DNA binding"/>
    <property type="evidence" value="ECO:0007669"/>
    <property type="project" value="InterPro"/>
</dbReference>
<gene>
    <name evidence="9 12" type="primary">mfd</name>
    <name evidence="12" type="ORF">E3J33_03230</name>
</gene>
<dbReference type="CDD" id="cd17991">
    <property type="entry name" value="DEXHc_TRCF"/>
    <property type="match status" value="1"/>
</dbReference>
<evidence type="ECO:0000256" key="4">
    <source>
        <dbReference type="ARBA" id="ARBA00022801"/>
    </source>
</evidence>
<dbReference type="Gene3D" id="3.40.50.300">
    <property type="entry name" value="P-loop containing nucleotide triphosphate hydrolases"/>
    <property type="match status" value="2"/>
</dbReference>
<evidence type="ECO:0000313" key="13">
    <source>
        <dbReference type="Proteomes" id="UP000316925"/>
    </source>
</evidence>
<dbReference type="NCBIfam" id="TIGR00580">
    <property type="entry name" value="mfd"/>
    <property type="match status" value="1"/>
</dbReference>
<proteinExistence type="inferred from homology"/>
<dbReference type="Pfam" id="PF03461">
    <property type="entry name" value="TRCF"/>
    <property type="match status" value="1"/>
</dbReference>
<keyword evidence="2 9" id="KW-0547">Nucleotide-binding</keyword>
<comment type="subcellular location">
    <subcellularLocation>
        <location evidence="9">Cytoplasm</location>
    </subcellularLocation>
</comment>
<name>A0A523YMM9_UNCAE</name>
<keyword evidence="4 9" id="KW-0378">Hydrolase</keyword>
<keyword evidence="8 9" id="KW-0234">DNA repair</keyword>
<dbReference type="EC" id="3.6.4.-" evidence="9"/>
<dbReference type="Proteomes" id="UP000316925">
    <property type="component" value="Unassembled WGS sequence"/>
</dbReference>
<dbReference type="PANTHER" id="PTHR47964:SF1">
    <property type="entry name" value="ATP-DEPENDENT DNA HELICASE HOMOLOG RECG, CHLOROPLASTIC"/>
    <property type="match status" value="1"/>
</dbReference>
<dbReference type="InterPro" id="IPR027417">
    <property type="entry name" value="P-loop_NTPase"/>
</dbReference>
<dbReference type="SMART" id="SM00490">
    <property type="entry name" value="HELICc"/>
    <property type="match status" value="1"/>
</dbReference>
<dbReference type="InterPro" id="IPR036101">
    <property type="entry name" value="CarD-like/TRCF_RID_sf"/>
</dbReference>
<evidence type="ECO:0000256" key="6">
    <source>
        <dbReference type="ARBA" id="ARBA00022840"/>
    </source>
</evidence>
<comment type="similarity">
    <text evidence="9">In the N-terminal section; belongs to the UvrB family.</text>
</comment>
<dbReference type="HAMAP" id="MF_00969">
    <property type="entry name" value="TRCF"/>
    <property type="match status" value="1"/>
</dbReference>
<dbReference type="InterPro" id="IPR047112">
    <property type="entry name" value="RecG/Mfd"/>
</dbReference>
<dbReference type="Gene3D" id="3.40.50.11180">
    <property type="match status" value="1"/>
</dbReference>
<dbReference type="PANTHER" id="PTHR47964">
    <property type="entry name" value="ATP-DEPENDENT DNA HELICASE HOMOLOG RECG, CHLOROPLASTIC"/>
    <property type="match status" value="1"/>
</dbReference>
<evidence type="ECO:0000259" key="11">
    <source>
        <dbReference type="PROSITE" id="PS51194"/>
    </source>
</evidence>
<evidence type="ECO:0000256" key="8">
    <source>
        <dbReference type="ARBA" id="ARBA00023204"/>
    </source>
</evidence>
<dbReference type="SMART" id="SM01058">
    <property type="entry name" value="CarD_TRCF"/>
    <property type="match status" value="1"/>
</dbReference>
<evidence type="ECO:0000256" key="7">
    <source>
        <dbReference type="ARBA" id="ARBA00023125"/>
    </source>
</evidence>
<evidence type="ECO:0000313" key="12">
    <source>
        <dbReference type="EMBL" id="TET92732.1"/>
    </source>
</evidence>
<feature type="domain" description="Helicase ATP-binding" evidence="10">
    <location>
        <begin position="543"/>
        <end position="704"/>
    </location>
</feature>
<dbReference type="Pfam" id="PF02559">
    <property type="entry name" value="CarD_TRCF_RID"/>
    <property type="match status" value="1"/>
</dbReference>
<comment type="similarity">
    <text evidence="9">In the C-terminal section; belongs to the helicase family. RecG subfamily.</text>
</comment>
<keyword evidence="6 9" id="KW-0067">ATP-binding</keyword>
<dbReference type="EMBL" id="SOIJ01000183">
    <property type="protein sequence ID" value="TET92732.1"/>
    <property type="molecule type" value="Genomic_DNA"/>
</dbReference>
<protein>
    <recommendedName>
        <fullName evidence="9">Transcription-repair-coupling factor</fullName>
        <shortName evidence="9">TRCF</shortName>
        <ecNumber evidence="9">3.6.4.-</ecNumber>
    </recommendedName>
</protein>
<dbReference type="PROSITE" id="PS51192">
    <property type="entry name" value="HELICASE_ATP_BIND_1"/>
    <property type="match status" value="1"/>
</dbReference>
<dbReference type="InterPro" id="IPR003711">
    <property type="entry name" value="CarD-like/TRCF_RID"/>
</dbReference>
<keyword evidence="7 9" id="KW-0238">DNA-binding</keyword>
<keyword evidence="5" id="KW-0347">Helicase</keyword>
<comment type="caution">
    <text evidence="12">The sequence shown here is derived from an EMBL/GenBank/DDBJ whole genome shotgun (WGS) entry which is preliminary data.</text>
</comment>
<comment type="function">
    <text evidence="9">Couples transcription and DNA repair by recognizing RNA polymerase (RNAP) stalled at DNA lesions. Mediates ATP-dependent release of RNAP and its truncated transcript from the DNA, and recruitment of nucleotide excision repair machinery to the damaged site.</text>
</comment>
<dbReference type="Pfam" id="PF17757">
    <property type="entry name" value="UvrB_inter"/>
    <property type="match status" value="1"/>
</dbReference>
<dbReference type="Gene3D" id="3.90.1150.50">
    <property type="entry name" value="Transcription-repair-coupling factor, D7 domain"/>
    <property type="match status" value="1"/>
</dbReference>
<evidence type="ECO:0000256" key="9">
    <source>
        <dbReference type="HAMAP-Rule" id="MF_00969"/>
    </source>
</evidence>
<dbReference type="Pfam" id="PF00270">
    <property type="entry name" value="DEAD"/>
    <property type="match status" value="1"/>
</dbReference>
<dbReference type="SMART" id="SM00982">
    <property type="entry name" value="TRCF"/>
    <property type="match status" value="1"/>
</dbReference>
<dbReference type="InterPro" id="IPR041471">
    <property type="entry name" value="UvrB_inter"/>
</dbReference>
<dbReference type="AlphaFoldDB" id="A0A523YMM9"/>
<dbReference type="InterPro" id="IPR001650">
    <property type="entry name" value="Helicase_C-like"/>
</dbReference>
<feature type="domain" description="Helicase C-terminal" evidence="11">
    <location>
        <begin position="713"/>
        <end position="879"/>
    </location>
</feature>
<dbReference type="InterPro" id="IPR037235">
    <property type="entry name" value="TRCF-like_C_D7"/>
</dbReference>
<dbReference type="InterPro" id="IPR004576">
    <property type="entry name" value="Mfd"/>
</dbReference>
<dbReference type="GO" id="GO:0005524">
    <property type="term" value="F:ATP binding"/>
    <property type="evidence" value="ECO:0007669"/>
    <property type="project" value="UniProtKB-UniRule"/>
</dbReference>
<evidence type="ECO:0000259" key="10">
    <source>
        <dbReference type="PROSITE" id="PS51192"/>
    </source>
</evidence>
<dbReference type="Pfam" id="PF00271">
    <property type="entry name" value="Helicase_C"/>
    <property type="match status" value="1"/>
</dbReference>
<evidence type="ECO:0000256" key="3">
    <source>
        <dbReference type="ARBA" id="ARBA00022763"/>
    </source>
</evidence>
<dbReference type="Gene3D" id="3.30.2060.10">
    <property type="entry name" value="Penicillin-binding protein 1b domain"/>
    <property type="match status" value="1"/>
</dbReference>